<dbReference type="GO" id="GO:0009887">
    <property type="term" value="P:animal organ morphogenesis"/>
    <property type="evidence" value="ECO:0007669"/>
    <property type="project" value="TreeGrafter"/>
</dbReference>
<dbReference type="PANTHER" id="PTHR13578">
    <property type="entry name" value="ADDITIONAL SEX COMBS LIKE PROTEIN ASXL"/>
    <property type="match status" value="1"/>
</dbReference>
<dbReference type="AlphaFoldDB" id="A0A8C4QZY6"/>
<evidence type="ECO:0000313" key="4">
    <source>
        <dbReference type="Proteomes" id="UP000694388"/>
    </source>
</evidence>
<dbReference type="Proteomes" id="UP000694388">
    <property type="component" value="Unplaced"/>
</dbReference>
<dbReference type="PROSITE" id="PS51913">
    <property type="entry name" value="HTH_HARE"/>
    <property type="match status" value="1"/>
</dbReference>
<protein>
    <recommendedName>
        <fullName evidence="2">HTH HARE-type domain-containing protein</fullName>
    </recommendedName>
</protein>
<proteinExistence type="predicted"/>
<dbReference type="InterPro" id="IPR024811">
    <property type="entry name" value="ASX/ASX-like"/>
</dbReference>
<reference evidence="3" key="1">
    <citation type="submission" date="2025-08" db="UniProtKB">
        <authorList>
            <consortium name="Ensembl"/>
        </authorList>
    </citation>
    <scope>IDENTIFICATION</scope>
</reference>
<dbReference type="InterPro" id="IPR007759">
    <property type="entry name" value="Asxl_HARE-HTH"/>
</dbReference>
<reference evidence="3" key="2">
    <citation type="submission" date="2025-09" db="UniProtKB">
        <authorList>
            <consortium name="Ensembl"/>
        </authorList>
    </citation>
    <scope>IDENTIFICATION</scope>
</reference>
<dbReference type="PANTHER" id="PTHR13578:SF20">
    <property type="entry name" value="POLYCOMB PROTEIN ASX"/>
    <property type="match status" value="1"/>
</dbReference>
<dbReference type="Pfam" id="PF05066">
    <property type="entry name" value="HARE-HTH"/>
    <property type="match status" value="1"/>
</dbReference>
<keyword evidence="4" id="KW-1185">Reference proteome</keyword>
<dbReference type="GO" id="GO:0003682">
    <property type="term" value="F:chromatin binding"/>
    <property type="evidence" value="ECO:0007669"/>
    <property type="project" value="TreeGrafter"/>
</dbReference>
<dbReference type="GO" id="GO:0035517">
    <property type="term" value="C:PR-DUB complex"/>
    <property type="evidence" value="ECO:0007669"/>
    <property type="project" value="TreeGrafter"/>
</dbReference>
<sequence>MSQKDILHVIQKDKLKDISQTSQSPLGTLGATLYTNSRAMGGIFYKVPGKQGVYRLRVGTVSALK</sequence>
<dbReference type="Ensembl" id="ENSEBUT00000023302.1">
    <property type="protein sequence ID" value="ENSEBUP00000022726.1"/>
    <property type="gene ID" value="ENSEBUG00000014007.1"/>
</dbReference>
<keyword evidence="1" id="KW-0804">Transcription</keyword>
<evidence type="ECO:0000259" key="2">
    <source>
        <dbReference type="PROSITE" id="PS51913"/>
    </source>
</evidence>
<feature type="domain" description="HTH HARE-type" evidence="2">
    <location>
        <begin position="1"/>
        <end position="59"/>
    </location>
</feature>
<name>A0A8C4QZY6_EPTBU</name>
<evidence type="ECO:0000256" key="1">
    <source>
        <dbReference type="ARBA" id="ARBA00023163"/>
    </source>
</evidence>
<evidence type="ECO:0000313" key="3">
    <source>
        <dbReference type="Ensembl" id="ENSEBUP00000022726.1"/>
    </source>
</evidence>
<dbReference type="OMA" id="NSRAMGG"/>
<accession>A0A8C4QZY6</accession>
<dbReference type="GO" id="GO:0045944">
    <property type="term" value="P:positive regulation of transcription by RNA polymerase II"/>
    <property type="evidence" value="ECO:0007669"/>
    <property type="project" value="TreeGrafter"/>
</dbReference>
<organism evidence="3 4">
    <name type="scientific">Eptatretus burgeri</name>
    <name type="common">Inshore hagfish</name>
    <dbReference type="NCBI Taxonomy" id="7764"/>
    <lineage>
        <taxon>Eukaryota</taxon>
        <taxon>Metazoa</taxon>
        <taxon>Chordata</taxon>
        <taxon>Craniata</taxon>
        <taxon>Vertebrata</taxon>
        <taxon>Cyclostomata</taxon>
        <taxon>Myxini</taxon>
        <taxon>Myxiniformes</taxon>
        <taxon>Myxinidae</taxon>
        <taxon>Eptatretinae</taxon>
        <taxon>Eptatretus</taxon>
    </lineage>
</organism>